<dbReference type="EMBL" id="VSRR010046772">
    <property type="protein sequence ID" value="MPC77791.1"/>
    <property type="molecule type" value="Genomic_DNA"/>
</dbReference>
<protein>
    <submittedName>
        <fullName evidence="2">Uncharacterized protein</fullName>
    </submittedName>
</protein>
<comment type="caution">
    <text evidence="2">The sequence shown here is derived from an EMBL/GenBank/DDBJ whole genome shotgun (WGS) entry which is preliminary data.</text>
</comment>
<feature type="region of interest" description="Disordered" evidence="1">
    <location>
        <begin position="1"/>
        <end position="28"/>
    </location>
</feature>
<sequence length="109" mass="11577">MNMKTRHGTEGDKYNLSKPSSARGRIATPDGLSPVHCSSSSLFCSHVALTLTAPSPGAYASYRAKLKTCIGVVLEAFRAGVALRGCIKCISHLLPPRVTFSLVTCLLVN</sequence>
<dbReference type="Proteomes" id="UP000324222">
    <property type="component" value="Unassembled WGS sequence"/>
</dbReference>
<evidence type="ECO:0000313" key="3">
    <source>
        <dbReference type="Proteomes" id="UP000324222"/>
    </source>
</evidence>
<gene>
    <name evidence="2" type="ORF">E2C01_072258</name>
</gene>
<organism evidence="2 3">
    <name type="scientific">Portunus trituberculatus</name>
    <name type="common">Swimming crab</name>
    <name type="synonym">Neptunus trituberculatus</name>
    <dbReference type="NCBI Taxonomy" id="210409"/>
    <lineage>
        <taxon>Eukaryota</taxon>
        <taxon>Metazoa</taxon>
        <taxon>Ecdysozoa</taxon>
        <taxon>Arthropoda</taxon>
        <taxon>Crustacea</taxon>
        <taxon>Multicrustacea</taxon>
        <taxon>Malacostraca</taxon>
        <taxon>Eumalacostraca</taxon>
        <taxon>Eucarida</taxon>
        <taxon>Decapoda</taxon>
        <taxon>Pleocyemata</taxon>
        <taxon>Brachyura</taxon>
        <taxon>Eubrachyura</taxon>
        <taxon>Portunoidea</taxon>
        <taxon>Portunidae</taxon>
        <taxon>Portuninae</taxon>
        <taxon>Portunus</taxon>
    </lineage>
</organism>
<keyword evidence="3" id="KW-1185">Reference proteome</keyword>
<dbReference type="AlphaFoldDB" id="A0A5B7HXI1"/>
<evidence type="ECO:0000313" key="2">
    <source>
        <dbReference type="EMBL" id="MPC77791.1"/>
    </source>
</evidence>
<evidence type="ECO:0000256" key="1">
    <source>
        <dbReference type="SAM" id="MobiDB-lite"/>
    </source>
</evidence>
<accession>A0A5B7HXI1</accession>
<reference evidence="2 3" key="1">
    <citation type="submission" date="2019-05" db="EMBL/GenBank/DDBJ databases">
        <title>Another draft genome of Portunus trituberculatus and its Hox gene families provides insights of decapod evolution.</title>
        <authorList>
            <person name="Jeong J.-H."/>
            <person name="Song I."/>
            <person name="Kim S."/>
            <person name="Choi T."/>
            <person name="Kim D."/>
            <person name="Ryu S."/>
            <person name="Kim W."/>
        </authorList>
    </citation>
    <scope>NUCLEOTIDE SEQUENCE [LARGE SCALE GENOMIC DNA]</scope>
    <source>
        <tissue evidence="2">Muscle</tissue>
    </source>
</reference>
<name>A0A5B7HXI1_PORTR</name>
<proteinExistence type="predicted"/>